<accession>A0A2T2YQS2</accession>
<evidence type="ECO:0000256" key="3">
    <source>
        <dbReference type="ARBA" id="ARBA00022989"/>
    </source>
</evidence>
<dbReference type="GO" id="GO:0046943">
    <property type="term" value="F:carboxylic acid transmembrane transporter activity"/>
    <property type="evidence" value="ECO:0007669"/>
    <property type="project" value="TreeGrafter"/>
</dbReference>
<feature type="transmembrane region" description="Helical" evidence="5">
    <location>
        <begin position="81"/>
        <end position="101"/>
    </location>
</feature>
<dbReference type="RefSeq" id="WP_063031051.1">
    <property type="nucleotide sequence ID" value="NZ_PYHS01000031.1"/>
</dbReference>
<dbReference type="PROSITE" id="PS50850">
    <property type="entry name" value="MFS"/>
    <property type="match status" value="1"/>
</dbReference>
<evidence type="ECO:0000313" key="8">
    <source>
        <dbReference type="Proteomes" id="UP000241647"/>
    </source>
</evidence>
<dbReference type="Gene3D" id="1.20.1250.20">
    <property type="entry name" value="MFS general substrate transporter like domains"/>
    <property type="match status" value="2"/>
</dbReference>
<keyword evidence="4 5" id="KW-0472">Membrane</keyword>
<feature type="domain" description="Major facilitator superfamily (MFS) profile" evidence="6">
    <location>
        <begin position="16"/>
        <end position="406"/>
    </location>
</feature>
<dbReference type="SUPFAM" id="SSF103473">
    <property type="entry name" value="MFS general substrate transporter"/>
    <property type="match status" value="1"/>
</dbReference>
<dbReference type="InterPro" id="IPR005829">
    <property type="entry name" value="Sugar_transporter_CS"/>
</dbReference>
<dbReference type="InterPro" id="IPR005828">
    <property type="entry name" value="MFS_sugar_transport-like"/>
</dbReference>
<dbReference type="PANTHER" id="PTHR23508:SF10">
    <property type="entry name" value="CARBOXYLIC ACID TRANSPORTER PROTEIN HOMOLOG"/>
    <property type="match status" value="1"/>
</dbReference>
<feature type="transmembrane region" description="Helical" evidence="5">
    <location>
        <begin position="220"/>
        <end position="238"/>
    </location>
</feature>
<dbReference type="PROSITE" id="PS00217">
    <property type="entry name" value="SUGAR_TRANSPORT_2"/>
    <property type="match status" value="1"/>
</dbReference>
<gene>
    <name evidence="7" type="ORF">C8259_33055</name>
</gene>
<name>A0A2T2YQS2_9NOCA</name>
<dbReference type="CDD" id="cd17316">
    <property type="entry name" value="MFS_SV2_like"/>
    <property type="match status" value="1"/>
</dbReference>
<feature type="transmembrane region" description="Helical" evidence="5">
    <location>
        <begin position="382"/>
        <end position="401"/>
    </location>
</feature>
<evidence type="ECO:0000259" key="6">
    <source>
        <dbReference type="PROSITE" id="PS50850"/>
    </source>
</evidence>
<dbReference type="PANTHER" id="PTHR23508">
    <property type="entry name" value="CARBOXYLIC ACID TRANSPORTER PROTEIN HOMOLOG"/>
    <property type="match status" value="1"/>
</dbReference>
<feature type="transmembrane region" description="Helical" evidence="5">
    <location>
        <begin position="21"/>
        <end position="41"/>
    </location>
</feature>
<evidence type="ECO:0000313" key="7">
    <source>
        <dbReference type="EMBL" id="PSR57819.1"/>
    </source>
</evidence>
<dbReference type="GO" id="GO:0005886">
    <property type="term" value="C:plasma membrane"/>
    <property type="evidence" value="ECO:0007669"/>
    <property type="project" value="UniProtKB-SubCell"/>
</dbReference>
<dbReference type="Pfam" id="PF00083">
    <property type="entry name" value="Sugar_tr"/>
    <property type="match status" value="2"/>
</dbReference>
<dbReference type="InterPro" id="IPR036259">
    <property type="entry name" value="MFS_trans_sf"/>
</dbReference>
<feature type="transmembrane region" description="Helical" evidence="5">
    <location>
        <begin position="292"/>
        <end position="309"/>
    </location>
</feature>
<dbReference type="Proteomes" id="UP000241647">
    <property type="component" value="Unassembled WGS sequence"/>
</dbReference>
<keyword evidence="2 5" id="KW-0812">Transmembrane</keyword>
<protein>
    <submittedName>
        <fullName evidence="7">MFS transporter</fullName>
    </submittedName>
</protein>
<dbReference type="InterPro" id="IPR020846">
    <property type="entry name" value="MFS_dom"/>
</dbReference>
<evidence type="ECO:0000256" key="4">
    <source>
        <dbReference type="ARBA" id="ARBA00023136"/>
    </source>
</evidence>
<sequence length="424" mass="46367">MTVAGRQRLTSDQRNSFIAAQLGWTMDAFDFFLVVFVYADIAASFDMPKSDVAFITTATLIMRPVGALLFGLWADRVGRRIPLMVDVAFYSVIGFLCAFAPNFTVLLILRLLYGIGMGGEWGLGAALAMEKIPAERRGFFSGLLQEGYSFGYLLASLASLLVMNWLGLSWRWLFALSVIPALIILVIRTRVGESEAWESSREHMRLTQTSLRDVVMNPVVIRRFAYLVLLMTAFNWMSHGTQDVYPTFLSAIDNGGAGLSSATAKWIAVVYNIGAIIGGLVFGSLSQKYGRRYTIIFCALLGLPIVPLFAYSTTAAMLCLGSFLMQLVVQGAWGVIPAHLTELSPDAIRGFYPGVTYQLGNLLASLNLPIQERVAESHGYPFALAVTIVPVLIAVAFLTLIGKEAKGIRFGTNESALPETPARQ</sequence>
<proteinExistence type="predicted"/>
<evidence type="ECO:0000256" key="5">
    <source>
        <dbReference type="SAM" id="Phobius"/>
    </source>
</evidence>
<dbReference type="AlphaFoldDB" id="A0A2T2YQS2"/>
<evidence type="ECO:0000256" key="1">
    <source>
        <dbReference type="ARBA" id="ARBA00004651"/>
    </source>
</evidence>
<feature type="transmembrane region" description="Helical" evidence="5">
    <location>
        <begin position="266"/>
        <end position="285"/>
    </location>
</feature>
<evidence type="ECO:0000256" key="2">
    <source>
        <dbReference type="ARBA" id="ARBA00022692"/>
    </source>
</evidence>
<organism evidence="7 8">
    <name type="scientific">Nocardia nova</name>
    <dbReference type="NCBI Taxonomy" id="37330"/>
    <lineage>
        <taxon>Bacteria</taxon>
        <taxon>Bacillati</taxon>
        <taxon>Actinomycetota</taxon>
        <taxon>Actinomycetes</taxon>
        <taxon>Mycobacteriales</taxon>
        <taxon>Nocardiaceae</taxon>
        <taxon>Nocardia</taxon>
    </lineage>
</organism>
<dbReference type="EMBL" id="PYHS01000031">
    <property type="protein sequence ID" value="PSR57819.1"/>
    <property type="molecule type" value="Genomic_DNA"/>
</dbReference>
<comment type="caution">
    <text evidence="7">The sequence shown here is derived from an EMBL/GenBank/DDBJ whole genome shotgun (WGS) entry which is preliminary data.</text>
</comment>
<feature type="transmembrane region" description="Helical" evidence="5">
    <location>
        <begin position="53"/>
        <end position="74"/>
    </location>
</feature>
<keyword evidence="3 5" id="KW-1133">Transmembrane helix</keyword>
<reference evidence="7 8" key="1">
    <citation type="submission" date="2018-02" db="EMBL/GenBank/DDBJ databases">
        <title>8 Nocardia nova and 1 Nocardia cyriacigeorgica strain used for evolution to TMP-SMX.</title>
        <authorList>
            <person name="Mehta H."/>
            <person name="Weng J."/>
            <person name="Shamoo Y."/>
        </authorList>
    </citation>
    <scope>NUCLEOTIDE SEQUENCE [LARGE SCALE GENOMIC DNA]</scope>
    <source>
        <strain evidence="7 8">ATCC 33727</strain>
    </source>
</reference>
<comment type="subcellular location">
    <subcellularLocation>
        <location evidence="1">Cell membrane</location>
        <topology evidence="1">Multi-pass membrane protein</topology>
    </subcellularLocation>
</comment>
<feature type="transmembrane region" description="Helical" evidence="5">
    <location>
        <begin position="172"/>
        <end position="191"/>
    </location>
</feature>